<accession>A0A1T5BW18</accession>
<dbReference type="RefSeq" id="WP_079647654.1">
    <property type="nucleotide sequence ID" value="NZ_FUYM01000003.1"/>
</dbReference>
<dbReference type="STRING" id="439228.SAMN06295920_103321"/>
<proteinExistence type="predicted"/>
<evidence type="ECO:0000313" key="2">
    <source>
        <dbReference type="Proteomes" id="UP000189818"/>
    </source>
</evidence>
<gene>
    <name evidence="1" type="ORF">SAMN06295920_103321</name>
</gene>
<dbReference type="EMBL" id="FUYM01000003">
    <property type="protein sequence ID" value="SKB51289.1"/>
    <property type="molecule type" value="Genomic_DNA"/>
</dbReference>
<organism evidence="1 2">
    <name type="scientific">Rhizorhabdus histidinilytica</name>
    <dbReference type="NCBI Taxonomy" id="439228"/>
    <lineage>
        <taxon>Bacteria</taxon>
        <taxon>Pseudomonadati</taxon>
        <taxon>Pseudomonadota</taxon>
        <taxon>Alphaproteobacteria</taxon>
        <taxon>Sphingomonadales</taxon>
        <taxon>Sphingomonadaceae</taxon>
        <taxon>Rhizorhabdus</taxon>
    </lineage>
</organism>
<dbReference type="AlphaFoldDB" id="A0A1T5BW18"/>
<name>A0A1T5BW18_9SPHN</name>
<keyword evidence="2" id="KW-1185">Reference proteome</keyword>
<dbReference type="Proteomes" id="UP000189818">
    <property type="component" value="Unassembled WGS sequence"/>
</dbReference>
<dbReference type="OrthoDB" id="7571387at2"/>
<reference evidence="2" key="1">
    <citation type="submission" date="2017-02" db="EMBL/GenBank/DDBJ databases">
        <authorList>
            <person name="Varghese N."/>
            <person name="Submissions S."/>
        </authorList>
    </citation>
    <scope>NUCLEOTIDE SEQUENCE [LARGE SCALE GENOMIC DNA]</scope>
    <source>
        <strain evidence="2">UM2</strain>
    </source>
</reference>
<evidence type="ECO:0000313" key="1">
    <source>
        <dbReference type="EMBL" id="SKB51289.1"/>
    </source>
</evidence>
<protein>
    <submittedName>
        <fullName evidence="1">Uncharacterized protein</fullName>
    </submittedName>
</protein>
<sequence length="648" mass="67272">MVAITGNANIIEAADSVAGGSTYVPAIDWDFRLGALPPEITFSRASIATLVDETGKIAFAPANLFARSQEFDIGTWVKGNLTVVADATIAPDGKTTADKLVEAASSSTHYVQQNVGTVGLYEVLTVYAKPAGRDWIGLNLSTANAAYFNVATGTVGTVTGTGAVATITPAANGFYRCSLKGLRQTSGYNAIFCCAADNAPSYAGDGTSGVYLWGAQLEPVGYQGSARAYLMTTTAAYHGPRFNYNPRTLEARGELNEETRSNIATQSEFVNGVADAPTRSSVTAVPFAGLFCGTGLSLQLVPATTVYAYKTVPTVAGTIYTFSIFVRMDDGGPPVFGSAGTNNPLNDFVLNVGGSVTSPSLYTIEDYGGGLYRVWFSAAAASDNAYAGVIKYGGNSGRGFSTSGWQFEQGSFPTSYIPTGASAATRAPEQPVASGPNFTGWFNPDEGTIVVDFEALGYTAQNMLLTASDGGNNNLIELRLTDAVTTRSQYTSGGALVAALAHSTPTMGVVRRLATAYKVDDFASVLDGGAPVTDAAGAVPIGLDRLGIGNRNGNFIFNGHIRRIRYFSQRLPNAILQAFTKPITGTGAPIEASDAVAGTGRVKVQGTAAIVEGDDVAAGSGETGISLVTPSSRIALSGFSRLSNRIAQ</sequence>